<dbReference type="InterPro" id="IPR050682">
    <property type="entry name" value="ModA/WtpA"/>
</dbReference>
<dbReference type="RefSeq" id="WP_052157712.1">
    <property type="nucleotide sequence ID" value="NZ_JBPKCJ010000001.1"/>
</dbReference>
<dbReference type="GO" id="GO:0030973">
    <property type="term" value="F:molybdate ion binding"/>
    <property type="evidence" value="ECO:0007669"/>
    <property type="project" value="TreeGrafter"/>
</dbReference>
<dbReference type="PANTHER" id="PTHR30632:SF0">
    <property type="entry name" value="SULFATE-BINDING PROTEIN"/>
    <property type="match status" value="1"/>
</dbReference>
<proteinExistence type="predicted"/>
<reference evidence="1 2" key="1">
    <citation type="submission" date="2014-06" db="EMBL/GenBank/DDBJ databases">
        <title>Draft genome sequence of iron oxidizing acidophile Leptospirillum ferriphilum DSM14647.</title>
        <authorList>
            <person name="Cardenas J.P."/>
            <person name="Lazcano M."/>
            <person name="Ossandon F.J."/>
            <person name="Corbett M."/>
            <person name="Holmes D.S."/>
            <person name="Watkin E."/>
        </authorList>
    </citation>
    <scope>NUCLEOTIDE SEQUENCE [LARGE SCALE GENOMIC DNA]</scope>
    <source>
        <strain evidence="1 2">DSM 14647</strain>
    </source>
</reference>
<dbReference type="Proteomes" id="UP000029452">
    <property type="component" value="Unassembled WGS sequence"/>
</dbReference>
<organism evidence="1 2">
    <name type="scientific">Leptospirillum ferriphilum</name>
    <dbReference type="NCBI Taxonomy" id="178606"/>
    <lineage>
        <taxon>Bacteria</taxon>
        <taxon>Pseudomonadati</taxon>
        <taxon>Nitrospirota</taxon>
        <taxon>Nitrospiria</taxon>
        <taxon>Nitrospirales</taxon>
        <taxon>Nitrospiraceae</taxon>
        <taxon>Leptospirillum</taxon>
    </lineage>
</organism>
<dbReference type="Pfam" id="PF13531">
    <property type="entry name" value="SBP_bac_11"/>
    <property type="match status" value="1"/>
</dbReference>
<sequence length="339" mass="37480">MNTQSGNGPSPASTSLPHLRRTGRLVLFTIFAGTASLFPVKSSLPFGAPDARATSIEAPWGNIPPVGLPFTVDGVDNVPDLHGNPAKTQLTLFVAGNQFMVFPKLIRAFKKEHPEIRHIFYETLPPGILAKQMVRKGITIGNLHLTVQPDVYESGLKRMKKEVKSGMVTGKLVAYAQNNLALMVRKGNPKHVRTLLDLGNSSLRLSLPNPKWEGIGQQIRASLLKAGGPKLVHKIFVDKRKNKTTYLTHIHHRQTAYRILRGQSDAGITWISEALFQKKIGHPIDVVRIPAKLNTEATYVAAMAKGAPHAENARLWLKFLQSSRARAIYQQYGFTSPQR</sequence>
<dbReference type="EMBL" id="JPGK01000001">
    <property type="protein sequence ID" value="KGA94974.1"/>
    <property type="molecule type" value="Genomic_DNA"/>
</dbReference>
<dbReference type="AlphaFoldDB" id="A0A094X8W3"/>
<evidence type="ECO:0000313" key="2">
    <source>
        <dbReference type="Proteomes" id="UP000029452"/>
    </source>
</evidence>
<dbReference type="PANTHER" id="PTHR30632">
    <property type="entry name" value="MOLYBDATE-BINDING PERIPLASMIC PROTEIN"/>
    <property type="match status" value="1"/>
</dbReference>
<dbReference type="SUPFAM" id="SSF53850">
    <property type="entry name" value="Periplasmic binding protein-like II"/>
    <property type="match status" value="1"/>
</dbReference>
<accession>A0A094X8W3</accession>
<dbReference type="PATRIC" id="fig|178606.4.peg.186"/>
<name>A0A094X8W3_9BACT</name>
<dbReference type="GO" id="GO:0015689">
    <property type="term" value="P:molybdate ion transport"/>
    <property type="evidence" value="ECO:0007669"/>
    <property type="project" value="TreeGrafter"/>
</dbReference>
<gene>
    <name evidence="1" type="ORF">LptCag_2408</name>
</gene>
<protein>
    <submittedName>
        <fullName evidence="1">Putative sulfate-binding protein</fullName>
    </submittedName>
</protein>
<dbReference type="Gene3D" id="3.40.190.10">
    <property type="entry name" value="Periplasmic binding protein-like II"/>
    <property type="match status" value="2"/>
</dbReference>
<evidence type="ECO:0000313" key="1">
    <source>
        <dbReference type="EMBL" id="KGA94974.1"/>
    </source>
</evidence>
<comment type="caution">
    <text evidence="1">The sequence shown here is derived from an EMBL/GenBank/DDBJ whole genome shotgun (WGS) entry which is preliminary data.</text>
</comment>
<dbReference type="OrthoDB" id="9786399at2"/>